<evidence type="ECO:0000313" key="3">
    <source>
        <dbReference type="Proteomes" id="UP000184148"/>
    </source>
</evidence>
<dbReference type="OrthoDB" id="1786721at2"/>
<dbReference type="STRING" id="1121429.SAMN02745133_00354"/>
<keyword evidence="1" id="KW-1133">Transmembrane helix</keyword>
<gene>
    <name evidence="2" type="ORF">SAMN02745133_00354</name>
</gene>
<evidence type="ECO:0000256" key="1">
    <source>
        <dbReference type="SAM" id="Phobius"/>
    </source>
</evidence>
<dbReference type="RefSeq" id="WP_073234726.1">
    <property type="nucleotide sequence ID" value="NZ_FQUY01000001.1"/>
</dbReference>
<sequence>MDKIHIHVSRRKKEKLVKWYGWIFILLICMTPLVIILLPKLMLNVNRINTLLRGSRVPEADSVTGTVNKVSWKKTYDGDLGCIEGDIEITNHKNEIIKCSFKKYVGPKFNETIDINCNDNLYLTGMFKDRLFLIRNVQNNTNNQVYTTEPMVSVY</sequence>
<reference evidence="3" key="1">
    <citation type="submission" date="2016-11" db="EMBL/GenBank/DDBJ databases">
        <authorList>
            <person name="Varghese N."/>
            <person name="Submissions S."/>
        </authorList>
    </citation>
    <scope>NUCLEOTIDE SEQUENCE [LARGE SCALE GENOMIC DNA]</scope>
    <source>
        <strain evidence="3">DSM 12395</strain>
    </source>
</reference>
<organism evidence="2 3">
    <name type="scientific">Desulforamulus putei DSM 12395</name>
    <dbReference type="NCBI Taxonomy" id="1121429"/>
    <lineage>
        <taxon>Bacteria</taxon>
        <taxon>Bacillati</taxon>
        <taxon>Bacillota</taxon>
        <taxon>Clostridia</taxon>
        <taxon>Eubacteriales</taxon>
        <taxon>Peptococcaceae</taxon>
        <taxon>Desulforamulus</taxon>
    </lineage>
</organism>
<protein>
    <submittedName>
        <fullName evidence="2">Uncharacterized protein</fullName>
    </submittedName>
</protein>
<feature type="transmembrane region" description="Helical" evidence="1">
    <location>
        <begin position="19"/>
        <end position="38"/>
    </location>
</feature>
<name>A0A1M4T4W1_9FIRM</name>
<dbReference type="AlphaFoldDB" id="A0A1M4T4W1"/>
<dbReference type="Proteomes" id="UP000184148">
    <property type="component" value="Unassembled WGS sequence"/>
</dbReference>
<evidence type="ECO:0000313" key="2">
    <source>
        <dbReference type="EMBL" id="SHE39536.1"/>
    </source>
</evidence>
<keyword evidence="1" id="KW-0472">Membrane</keyword>
<dbReference type="EMBL" id="FQUY01000001">
    <property type="protein sequence ID" value="SHE39536.1"/>
    <property type="molecule type" value="Genomic_DNA"/>
</dbReference>
<keyword evidence="3" id="KW-1185">Reference proteome</keyword>
<proteinExistence type="predicted"/>
<keyword evidence="1" id="KW-0812">Transmembrane</keyword>
<accession>A0A1M4T4W1</accession>